<sequence length="32" mass="3291">MSTTRIPRPVEVTAVTAAINLALPPATSITTP</sequence>
<evidence type="ECO:0000313" key="1">
    <source>
        <dbReference type="EMBL" id="MBB6472794.1"/>
    </source>
</evidence>
<gene>
    <name evidence="1" type="ORF">BJ992_002225</name>
</gene>
<proteinExistence type="predicted"/>
<accession>A0A7X0IE16</accession>
<protein>
    <submittedName>
        <fullName evidence="1">Uncharacterized protein</fullName>
    </submittedName>
</protein>
<evidence type="ECO:0000313" key="2">
    <source>
        <dbReference type="Proteomes" id="UP000555564"/>
    </source>
</evidence>
<name>A0A7X0IE16_9ACTN</name>
<keyword evidence="2" id="KW-1185">Reference proteome</keyword>
<dbReference type="AlphaFoldDB" id="A0A7X0IE16"/>
<organism evidence="1 2">
    <name type="scientific">Sphaerisporangium rubeum</name>
    <dbReference type="NCBI Taxonomy" id="321317"/>
    <lineage>
        <taxon>Bacteria</taxon>
        <taxon>Bacillati</taxon>
        <taxon>Actinomycetota</taxon>
        <taxon>Actinomycetes</taxon>
        <taxon>Streptosporangiales</taxon>
        <taxon>Streptosporangiaceae</taxon>
        <taxon>Sphaerisporangium</taxon>
    </lineage>
</organism>
<comment type="caution">
    <text evidence="1">The sequence shown here is derived from an EMBL/GenBank/DDBJ whole genome shotgun (WGS) entry which is preliminary data.</text>
</comment>
<dbReference type="EMBL" id="JACHIU010000001">
    <property type="protein sequence ID" value="MBB6472794.1"/>
    <property type="molecule type" value="Genomic_DNA"/>
</dbReference>
<dbReference type="Proteomes" id="UP000555564">
    <property type="component" value="Unassembled WGS sequence"/>
</dbReference>
<reference evidence="1 2" key="1">
    <citation type="submission" date="2020-08" db="EMBL/GenBank/DDBJ databases">
        <title>Sequencing the genomes of 1000 actinobacteria strains.</title>
        <authorList>
            <person name="Klenk H.-P."/>
        </authorList>
    </citation>
    <scope>NUCLEOTIDE SEQUENCE [LARGE SCALE GENOMIC DNA]</scope>
    <source>
        <strain evidence="1 2">DSM 44936</strain>
    </source>
</reference>